<dbReference type="OrthoDB" id="72338at2"/>
<dbReference type="InterPro" id="IPR046182">
    <property type="entry name" value="DUF6210"/>
</dbReference>
<accession>A0A517QZW0</accession>
<proteinExistence type="predicted"/>
<dbReference type="Pfam" id="PF19715">
    <property type="entry name" value="DUF6210"/>
    <property type="match status" value="1"/>
</dbReference>
<organism evidence="1 2">
    <name type="scientific">Stratiformator vulcanicus</name>
    <dbReference type="NCBI Taxonomy" id="2527980"/>
    <lineage>
        <taxon>Bacteria</taxon>
        <taxon>Pseudomonadati</taxon>
        <taxon>Planctomycetota</taxon>
        <taxon>Planctomycetia</taxon>
        <taxon>Planctomycetales</taxon>
        <taxon>Planctomycetaceae</taxon>
        <taxon>Stratiformator</taxon>
    </lineage>
</organism>
<sequence length="140" mass="15190">MRHTLLLNADGAAQFGCGLIVIHPTDVVYFHQAGGTATVLKSQEGFFVPLGCVPVAAKLRRFFQSRFGGDSTSVRMKDADVDETQSLLSEVPVWSFGGETAEDRVTFLSVNELTRNSSVEGWVPVDSAYGPAIFIFDNSD</sequence>
<evidence type="ECO:0000313" key="2">
    <source>
        <dbReference type="Proteomes" id="UP000317318"/>
    </source>
</evidence>
<dbReference type="AlphaFoldDB" id="A0A517QZW0"/>
<dbReference type="KEGG" id="svp:Pan189_15570"/>
<keyword evidence="2" id="KW-1185">Reference proteome</keyword>
<dbReference type="RefSeq" id="WP_145363322.1">
    <property type="nucleotide sequence ID" value="NZ_CP036268.1"/>
</dbReference>
<dbReference type="EMBL" id="CP036268">
    <property type="protein sequence ID" value="QDT37185.1"/>
    <property type="molecule type" value="Genomic_DNA"/>
</dbReference>
<reference evidence="1 2" key="1">
    <citation type="submission" date="2019-02" db="EMBL/GenBank/DDBJ databases">
        <title>Deep-cultivation of Planctomycetes and their phenomic and genomic characterization uncovers novel biology.</title>
        <authorList>
            <person name="Wiegand S."/>
            <person name="Jogler M."/>
            <person name="Boedeker C."/>
            <person name="Pinto D."/>
            <person name="Vollmers J."/>
            <person name="Rivas-Marin E."/>
            <person name="Kohn T."/>
            <person name="Peeters S.H."/>
            <person name="Heuer A."/>
            <person name="Rast P."/>
            <person name="Oberbeckmann S."/>
            <person name="Bunk B."/>
            <person name="Jeske O."/>
            <person name="Meyerdierks A."/>
            <person name="Storesund J.E."/>
            <person name="Kallscheuer N."/>
            <person name="Luecker S."/>
            <person name="Lage O.M."/>
            <person name="Pohl T."/>
            <person name="Merkel B.J."/>
            <person name="Hornburger P."/>
            <person name="Mueller R.-W."/>
            <person name="Bruemmer F."/>
            <person name="Labrenz M."/>
            <person name="Spormann A.M."/>
            <person name="Op den Camp H."/>
            <person name="Overmann J."/>
            <person name="Amann R."/>
            <person name="Jetten M.S.M."/>
            <person name="Mascher T."/>
            <person name="Medema M.H."/>
            <person name="Devos D.P."/>
            <person name="Kaster A.-K."/>
            <person name="Ovreas L."/>
            <person name="Rohde M."/>
            <person name="Galperin M.Y."/>
            <person name="Jogler C."/>
        </authorList>
    </citation>
    <scope>NUCLEOTIDE SEQUENCE [LARGE SCALE GENOMIC DNA]</scope>
    <source>
        <strain evidence="1 2">Pan189</strain>
    </source>
</reference>
<protein>
    <submittedName>
        <fullName evidence="1">Uncharacterized protein</fullName>
    </submittedName>
</protein>
<dbReference type="Proteomes" id="UP000317318">
    <property type="component" value="Chromosome"/>
</dbReference>
<evidence type="ECO:0000313" key="1">
    <source>
        <dbReference type="EMBL" id="QDT37185.1"/>
    </source>
</evidence>
<gene>
    <name evidence="1" type="ORF">Pan189_15570</name>
</gene>
<name>A0A517QZW0_9PLAN</name>